<dbReference type="AlphaFoldDB" id="A0A2D0J5C4"/>
<dbReference type="EMBL" id="NIBS01000001">
    <property type="protein sequence ID" value="PHM29712.1"/>
    <property type="molecule type" value="Genomic_DNA"/>
</dbReference>
<gene>
    <name evidence="1" type="ORF">Xbud_00249</name>
</gene>
<comment type="caution">
    <text evidence="1">The sequence shown here is derived from an EMBL/GenBank/DDBJ whole genome shotgun (WGS) entry which is preliminary data.</text>
</comment>
<evidence type="ECO:0000313" key="1">
    <source>
        <dbReference type="EMBL" id="PHM29712.1"/>
    </source>
</evidence>
<organism evidence="1 2">
    <name type="scientific">Xenorhabdus budapestensis</name>
    <dbReference type="NCBI Taxonomy" id="290110"/>
    <lineage>
        <taxon>Bacteria</taxon>
        <taxon>Pseudomonadati</taxon>
        <taxon>Pseudomonadota</taxon>
        <taxon>Gammaproteobacteria</taxon>
        <taxon>Enterobacterales</taxon>
        <taxon>Morganellaceae</taxon>
        <taxon>Xenorhabdus</taxon>
    </lineage>
</organism>
<proteinExistence type="predicted"/>
<evidence type="ECO:0000313" key="2">
    <source>
        <dbReference type="Proteomes" id="UP000225833"/>
    </source>
</evidence>
<dbReference type="Proteomes" id="UP000225833">
    <property type="component" value="Unassembled WGS sequence"/>
</dbReference>
<name>A0A2D0J5C4_XENBU</name>
<reference evidence="1 2" key="1">
    <citation type="journal article" date="2017" name="Nat. Microbiol.">
        <title>Natural product diversity associated with the nematode symbionts Photorhabdus and Xenorhabdus.</title>
        <authorList>
            <person name="Tobias N.J."/>
            <person name="Wolff H."/>
            <person name="Djahanschiri B."/>
            <person name="Grundmann F."/>
            <person name="Kronenwerth M."/>
            <person name="Shi Y.M."/>
            <person name="Simonyi S."/>
            <person name="Grun P."/>
            <person name="Shapiro-Ilan D."/>
            <person name="Pidot S.J."/>
            <person name="Stinear T.P."/>
            <person name="Ebersberger I."/>
            <person name="Bode H.B."/>
        </authorList>
    </citation>
    <scope>NUCLEOTIDE SEQUENCE [LARGE SCALE GENOMIC DNA]</scope>
    <source>
        <strain evidence="1 2">DSM 16342</strain>
    </source>
</reference>
<protein>
    <submittedName>
        <fullName evidence="1">Uncharacterized protein</fullName>
    </submittedName>
</protein>
<accession>A0A2D0J5C4</accession>
<sequence>MCQWLRIAQAINSAARRGSLRMDDDIANQLQLTQLYTSMIAVHTSIIGMGNICKNVRQLGIPKQFNMEPSISSIANSFGSTVISFDRSLSLHRFKGGVKLNTIIKSWHLKKRLSISHHGIASIISITTPIIQKLLNPTNLCNSNTSDCHIFFLIFININ</sequence>